<dbReference type="RefSeq" id="WP_186773304.1">
    <property type="nucleotide sequence ID" value="NZ_JACOMF010000062.1"/>
</dbReference>
<dbReference type="Proteomes" id="UP000600101">
    <property type="component" value="Unassembled WGS sequence"/>
</dbReference>
<evidence type="ECO:0000313" key="3">
    <source>
        <dbReference type="Proteomes" id="UP000600101"/>
    </source>
</evidence>
<feature type="region of interest" description="Disordered" evidence="1">
    <location>
        <begin position="1"/>
        <end position="35"/>
    </location>
</feature>
<comment type="caution">
    <text evidence="2">The sequence shown here is derived from an EMBL/GenBank/DDBJ whole genome shotgun (WGS) entry which is preliminary data.</text>
</comment>
<keyword evidence="3" id="KW-1185">Reference proteome</keyword>
<reference evidence="2" key="1">
    <citation type="submission" date="2020-08" db="EMBL/GenBank/DDBJ databases">
        <authorList>
            <person name="Hu Y."/>
            <person name="Nguyen S.V."/>
            <person name="Li F."/>
            <person name="Fanning S."/>
        </authorList>
    </citation>
    <scope>NUCLEOTIDE SEQUENCE</scope>
    <source>
        <strain evidence="2">SYSU D8009</strain>
    </source>
</reference>
<feature type="compositionally biased region" description="Basic and acidic residues" evidence="1">
    <location>
        <begin position="12"/>
        <end position="23"/>
    </location>
</feature>
<dbReference type="AlphaFoldDB" id="A0A9X0R2J5"/>
<sequence>MAQQGKESAPPDDNRHERARDLGEAALGKLAEGREAEADQLIEKAKRLDKSALKEIVEDLDEDAGSNPDAAKRAPG</sequence>
<protein>
    <submittedName>
        <fullName evidence="2">Uncharacterized protein</fullName>
    </submittedName>
</protein>
<name>A0A9X0R2J5_9PROT</name>
<evidence type="ECO:0000256" key="1">
    <source>
        <dbReference type="SAM" id="MobiDB-lite"/>
    </source>
</evidence>
<organism evidence="2 3">
    <name type="scientific">Siccirubricoccus deserti</name>
    <dbReference type="NCBI Taxonomy" id="2013562"/>
    <lineage>
        <taxon>Bacteria</taxon>
        <taxon>Pseudomonadati</taxon>
        <taxon>Pseudomonadota</taxon>
        <taxon>Alphaproteobacteria</taxon>
        <taxon>Acetobacterales</taxon>
        <taxon>Roseomonadaceae</taxon>
        <taxon>Siccirubricoccus</taxon>
    </lineage>
</organism>
<evidence type="ECO:0000313" key="2">
    <source>
        <dbReference type="EMBL" id="MBC4018554.1"/>
    </source>
</evidence>
<gene>
    <name evidence="2" type="ORF">H7965_25135</name>
</gene>
<dbReference type="EMBL" id="JACOMF010000062">
    <property type="protein sequence ID" value="MBC4018554.1"/>
    <property type="molecule type" value="Genomic_DNA"/>
</dbReference>
<proteinExistence type="predicted"/>
<accession>A0A9X0R2J5</accession>